<keyword evidence="5" id="KW-1185">Reference proteome</keyword>
<reference evidence="4 5" key="1">
    <citation type="submission" date="2024-10" db="EMBL/GenBank/DDBJ databases">
        <authorList>
            <person name="Kim D."/>
        </authorList>
    </citation>
    <scope>NUCLEOTIDE SEQUENCE [LARGE SCALE GENOMIC DNA]</scope>
    <source>
        <strain evidence="4">BH-2024</strain>
    </source>
</reference>
<evidence type="ECO:0000313" key="5">
    <source>
        <dbReference type="Proteomes" id="UP001620626"/>
    </source>
</evidence>
<protein>
    <submittedName>
        <fullName evidence="4">Uncharacterized protein</fullName>
    </submittedName>
</protein>
<dbReference type="Proteomes" id="UP001620626">
    <property type="component" value="Unassembled WGS sequence"/>
</dbReference>
<organism evidence="4 5">
    <name type="scientific">Heterodera trifolii</name>
    <dbReference type="NCBI Taxonomy" id="157864"/>
    <lineage>
        <taxon>Eukaryota</taxon>
        <taxon>Metazoa</taxon>
        <taxon>Ecdysozoa</taxon>
        <taxon>Nematoda</taxon>
        <taxon>Chromadorea</taxon>
        <taxon>Rhabditida</taxon>
        <taxon>Tylenchina</taxon>
        <taxon>Tylenchomorpha</taxon>
        <taxon>Tylenchoidea</taxon>
        <taxon>Heteroderidae</taxon>
        <taxon>Heteroderinae</taxon>
        <taxon>Heterodera</taxon>
    </lineage>
</organism>
<evidence type="ECO:0000256" key="1">
    <source>
        <dbReference type="SAM" id="Coils"/>
    </source>
</evidence>
<dbReference type="AlphaFoldDB" id="A0ABD2JBI7"/>
<feature type="coiled-coil region" evidence="1">
    <location>
        <begin position="130"/>
        <end position="161"/>
    </location>
</feature>
<comment type="caution">
    <text evidence="4">The sequence shown here is derived from an EMBL/GenBank/DDBJ whole genome shotgun (WGS) entry which is preliminary data.</text>
</comment>
<evidence type="ECO:0000313" key="4">
    <source>
        <dbReference type="EMBL" id="KAL3087979.1"/>
    </source>
</evidence>
<accession>A0ABD2JBI7</accession>
<keyword evidence="3" id="KW-0732">Signal</keyword>
<proteinExistence type="predicted"/>
<dbReference type="EMBL" id="JBICBT010001006">
    <property type="protein sequence ID" value="KAL3087979.1"/>
    <property type="molecule type" value="Genomic_DNA"/>
</dbReference>
<sequence>MRLSPVLLLTIVVIVVLAKNAKDSKTDEAKRAKEPRNRPAMSRRRRSAYSAIWSEIKLAKEATSIGCKVLHTKACDAIVRSERGTPTTLEGIVPSDVGALVEKATAALKKATETDGFNELSEAEQRRVLLETAEKQGEIVKETLKKAIDEARKTVEKALDTIVSYSEVSLEAKMAMKQIFGTLTDKTKTPKEKVERVRQLEEKLSVELKDNLKPNTDPKVIDEAAHFFGSVPRQIELDKQ</sequence>
<keyword evidence="1" id="KW-0175">Coiled coil</keyword>
<gene>
    <name evidence="4" type="ORF">niasHT_021615</name>
</gene>
<evidence type="ECO:0000256" key="3">
    <source>
        <dbReference type="SAM" id="SignalP"/>
    </source>
</evidence>
<evidence type="ECO:0000256" key="2">
    <source>
        <dbReference type="SAM" id="MobiDB-lite"/>
    </source>
</evidence>
<name>A0ABD2JBI7_9BILA</name>
<feature type="signal peptide" evidence="3">
    <location>
        <begin position="1"/>
        <end position="18"/>
    </location>
</feature>
<feature type="region of interest" description="Disordered" evidence="2">
    <location>
        <begin position="25"/>
        <end position="45"/>
    </location>
</feature>
<feature type="compositionally biased region" description="Basic and acidic residues" evidence="2">
    <location>
        <begin position="25"/>
        <end position="37"/>
    </location>
</feature>
<feature type="chain" id="PRO_5044878284" evidence="3">
    <location>
        <begin position="19"/>
        <end position="240"/>
    </location>
</feature>